<dbReference type="PROSITE" id="PS50112">
    <property type="entry name" value="PAS"/>
    <property type="match status" value="1"/>
</dbReference>
<dbReference type="GO" id="GO:0042391">
    <property type="term" value="P:regulation of membrane potential"/>
    <property type="evidence" value="ECO:0007669"/>
    <property type="project" value="TreeGrafter"/>
</dbReference>
<keyword evidence="8" id="KW-0851">Voltage-gated channel</keyword>
<name>A0A7R9GDY4_9CRUS</name>
<feature type="coiled-coil region" evidence="15">
    <location>
        <begin position="984"/>
        <end position="1011"/>
    </location>
</feature>
<evidence type="ECO:0000256" key="5">
    <source>
        <dbReference type="ARBA" id="ARBA00022692"/>
    </source>
</evidence>
<dbReference type="GO" id="GO:0005249">
    <property type="term" value="F:voltage-gated potassium channel activity"/>
    <property type="evidence" value="ECO:0007669"/>
    <property type="project" value="InterPro"/>
</dbReference>
<dbReference type="GO" id="GO:0005516">
    <property type="term" value="F:calmodulin binding"/>
    <property type="evidence" value="ECO:0007669"/>
    <property type="project" value="UniProtKB-KW"/>
</dbReference>
<dbReference type="FunFam" id="1.10.1200.260:FF:000003">
    <property type="entry name" value="Potassium voltage-gated channel subfamily H member 1"/>
    <property type="match status" value="1"/>
</dbReference>
<dbReference type="EMBL" id="OA883487">
    <property type="protein sequence ID" value="CAD7279041.1"/>
    <property type="molecule type" value="Genomic_DNA"/>
</dbReference>
<feature type="domain" description="PAC" evidence="20">
    <location>
        <begin position="94"/>
        <end position="146"/>
    </location>
</feature>
<feature type="compositionally biased region" description="Low complexity" evidence="16">
    <location>
        <begin position="886"/>
        <end position="904"/>
    </location>
</feature>
<dbReference type="CDD" id="cd00130">
    <property type="entry name" value="PAS"/>
    <property type="match status" value="1"/>
</dbReference>
<evidence type="ECO:0000256" key="8">
    <source>
        <dbReference type="ARBA" id="ARBA00022882"/>
    </source>
</evidence>
<evidence type="ECO:0000256" key="3">
    <source>
        <dbReference type="ARBA" id="ARBA00022538"/>
    </source>
</evidence>
<protein>
    <recommendedName>
        <fullName evidence="23">Potassium voltage-gated channel protein eag</fullName>
    </recommendedName>
</protein>
<dbReference type="Gene3D" id="1.10.1200.260">
    <property type="match status" value="1"/>
</dbReference>
<evidence type="ECO:0000256" key="15">
    <source>
        <dbReference type="SAM" id="Coils"/>
    </source>
</evidence>
<dbReference type="SUPFAM" id="SSF55785">
    <property type="entry name" value="PYP-like sensor domain (PAS domain)"/>
    <property type="match status" value="1"/>
</dbReference>
<keyword evidence="11" id="KW-0406">Ion transport</keyword>
<dbReference type="InterPro" id="IPR001610">
    <property type="entry name" value="PAC"/>
</dbReference>
<keyword evidence="9" id="KW-0630">Potassium</keyword>
<dbReference type="OrthoDB" id="447251at2759"/>
<dbReference type="InterPro" id="IPR000700">
    <property type="entry name" value="PAS-assoc_C"/>
</dbReference>
<gene>
    <name evidence="21" type="ORF">NMOB1V02_LOCUS6727</name>
</gene>
<dbReference type="Proteomes" id="UP000678499">
    <property type="component" value="Unassembled WGS sequence"/>
</dbReference>
<evidence type="ECO:0000256" key="13">
    <source>
        <dbReference type="ARBA" id="ARBA00023180"/>
    </source>
</evidence>
<evidence type="ECO:0000313" key="22">
    <source>
        <dbReference type="Proteomes" id="UP000678499"/>
    </source>
</evidence>
<organism evidence="21">
    <name type="scientific">Notodromas monacha</name>
    <dbReference type="NCBI Taxonomy" id="399045"/>
    <lineage>
        <taxon>Eukaryota</taxon>
        <taxon>Metazoa</taxon>
        <taxon>Ecdysozoa</taxon>
        <taxon>Arthropoda</taxon>
        <taxon>Crustacea</taxon>
        <taxon>Oligostraca</taxon>
        <taxon>Ostracoda</taxon>
        <taxon>Podocopa</taxon>
        <taxon>Podocopida</taxon>
        <taxon>Cypridocopina</taxon>
        <taxon>Cypridoidea</taxon>
        <taxon>Cyprididae</taxon>
        <taxon>Notodromas</taxon>
    </lineage>
</organism>
<evidence type="ECO:0000259" key="19">
    <source>
        <dbReference type="PROSITE" id="PS50112"/>
    </source>
</evidence>
<keyword evidence="4" id="KW-0597">Phosphoprotein</keyword>
<evidence type="ECO:0000256" key="1">
    <source>
        <dbReference type="ARBA" id="ARBA00004141"/>
    </source>
</evidence>
<dbReference type="InterPro" id="IPR000014">
    <property type="entry name" value="PAS"/>
</dbReference>
<dbReference type="InterPro" id="IPR014710">
    <property type="entry name" value="RmlC-like_jellyroll"/>
</dbReference>
<dbReference type="PROSITE" id="PS50113">
    <property type="entry name" value="PAC"/>
    <property type="match status" value="1"/>
</dbReference>
<dbReference type="InterPro" id="IPR005821">
    <property type="entry name" value="Ion_trans_dom"/>
</dbReference>
<keyword evidence="3" id="KW-0633">Potassium transport</keyword>
<keyword evidence="22" id="KW-1185">Reference proteome</keyword>
<feature type="transmembrane region" description="Helical" evidence="17">
    <location>
        <begin position="423"/>
        <end position="447"/>
    </location>
</feature>
<dbReference type="PANTHER" id="PTHR10217">
    <property type="entry name" value="VOLTAGE AND LIGAND GATED POTASSIUM CHANNEL"/>
    <property type="match status" value="1"/>
</dbReference>
<dbReference type="InterPro" id="IPR018490">
    <property type="entry name" value="cNMP-bd_dom_sf"/>
</dbReference>
<dbReference type="Gene3D" id="2.60.120.10">
    <property type="entry name" value="Jelly Rolls"/>
    <property type="match status" value="1"/>
</dbReference>
<dbReference type="InterPro" id="IPR003938">
    <property type="entry name" value="K_chnl_volt-dep_EAG/ELK/ERG"/>
</dbReference>
<dbReference type="SMART" id="SM00086">
    <property type="entry name" value="PAC"/>
    <property type="match status" value="1"/>
</dbReference>
<evidence type="ECO:0000256" key="12">
    <source>
        <dbReference type="ARBA" id="ARBA00023136"/>
    </source>
</evidence>
<keyword evidence="15" id="KW-0175">Coiled coil</keyword>
<dbReference type="SUPFAM" id="SSF81324">
    <property type="entry name" value="Voltage-gated potassium channels"/>
    <property type="match status" value="1"/>
</dbReference>
<dbReference type="PRINTS" id="PR01463">
    <property type="entry name" value="EAGCHANLFMLY"/>
</dbReference>
<dbReference type="InterPro" id="IPR035965">
    <property type="entry name" value="PAS-like_dom_sf"/>
</dbReference>
<dbReference type="InterPro" id="IPR003949">
    <property type="entry name" value="K_chnl_volt-dep_EAG"/>
</dbReference>
<evidence type="ECO:0000256" key="6">
    <source>
        <dbReference type="ARBA" id="ARBA00022826"/>
    </source>
</evidence>
<evidence type="ECO:0008006" key="23">
    <source>
        <dbReference type="Google" id="ProtNLM"/>
    </source>
</evidence>
<dbReference type="EMBL" id="CAJPEX010001450">
    <property type="protein sequence ID" value="CAG0919193.1"/>
    <property type="molecule type" value="Genomic_DNA"/>
</dbReference>
<keyword evidence="12 17" id="KW-0472">Membrane</keyword>
<dbReference type="GO" id="GO:0008076">
    <property type="term" value="C:voltage-gated potassium channel complex"/>
    <property type="evidence" value="ECO:0007669"/>
    <property type="project" value="TreeGrafter"/>
</dbReference>
<keyword evidence="13" id="KW-0325">Glycoprotein</keyword>
<sequence>MPAGRRGLVAPQNTFLENIIRRSNVLPDSSFLLANAQIVDFPIVYCSDSFCKIAGYNRGEVMQKSCRCGFMYGELTDKETTRKLDECLEKQRQEQFEILLYKKNRTPLWLLLQIAPIKNEKETVVLFLCTFRDITALKHPIDAAEDFRPAGFSKFAKLARSVTRNRSNIMGNAVGKDSMKQSSMGTYAQGISMSTRVFEHFENRFFKDVMNLNADVMPQYRQEAPKTPPHILLHYCAFKTIWDWIILCLTYYTAIMVPYNVAFKNKTSEDVSLLVLDSIVDWGSGVGSEDHQLLDGVQDQVVSGEQDKRNAAQVTETGPAPALAQEQITRVPPSVAATGKSCAQTRQLVTQRLIRKITEKNEMNYLKSWFIIDLLSCLPYDVFNAFDQDEDEIGSLFSALKVVRLLRLGRVVRKLDRYLEYGAAMLILLLCFYMLVAHWLACIWYTIGRGDAENGLTYSWPWKLANTTHRFYKYELRNDTLEHELVQGPSRETMYISSLYFTMTCMTSVGFGNVAAETDNEKIFTICMMVIGALLSATIFGHVTTIIQQMTSATAIYHDMLTNVREFMKLHEVPKALSERVMDYVVSTWASTKGIDTQKVLSYCPKDMRADICVHLNRKVFNEHPAFRLASDGCLRAMAVHFQMSHSAPGDLLFHVGESIESLCFVVSGSLEVTQDDEVVAILSKGDVFGDEAWKDQSIGQSSCNVRALTYCDLHLIKRDKLMEVLDFYHAFANSFARNLVLTYNLRHRLIFRKVCDVRREKELAERDRNHPHEEMSQEHLVRKLFSKFKRGGTASAASVRSDDPELGHSLISERAAIEGPMDGGLIGGDTGTADQTPTKSVLASPSASSVTAAASASAGDQSVVSTPALKRGLPKGRWAAFMGNGEAASPPTPAPSSAASGGPAVPPKPAGLAAAIKKSAEENKIPEEPAAVAAAATSAAPSDDRVAAAVVDAKQVIVEPVFPPPAQVVESQRQILVAIMDFRVDIKVEIQKINQRLSRLEETVAGLETRIRRPE</sequence>
<dbReference type="InterPro" id="IPR000595">
    <property type="entry name" value="cNMP-bd_dom"/>
</dbReference>
<dbReference type="PRINTS" id="PR01464">
    <property type="entry name" value="EAGCHANNEL"/>
</dbReference>
<keyword evidence="6" id="KW-0631">Potassium channel</keyword>
<dbReference type="SUPFAM" id="SSF51206">
    <property type="entry name" value="cAMP-binding domain-like"/>
    <property type="match status" value="1"/>
</dbReference>
<keyword evidence="2" id="KW-0813">Transport</keyword>
<keyword evidence="14" id="KW-0407">Ion channel</keyword>
<evidence type="ECO:0000256" key="16">
    <source>
        <dbReference type="SAM" id="MobiDB-lite"/>
    </source>
</evidence>
<dbReference type="CDD" id="cd00038">
    <property type="entry name" value="CAP_ED"/>
    <property type="match status" value="1"/>
</dbReference>
<feature type="domain" description="Cyclic nucleotide-binding" evidence="18">
    <location>
        <begin position="649"/>
        <end position="726"/>
    </location>
</feature>
<feature type="region of interest" description="Disordered" evidence="16">
    <location>
        <begin position="820"/>
        <end position="846"/>
    </location>
</feature>
<keyword evidence="10 17" id="KW-1133">Transmembrane helix</keyword>
<evidence type="ECO:0000259" key="20">
    <source>
        <dbReference type="PROSITE" id="PS50113"/>
    </source>
</evidence>
<keyword evidence="7" id="KW-0112">Calmodulin-binding</keyword>
<dbReference type="Pfam" id="PF00520">
    <property type="entry name" value="Ion_trans"/>
    <property type="match status" value="1"/>
</dbReference>
<evidence type="ECO:0000256" key="14">
    <source>
        <dbReference type="ARBA" id="ARBA00023303"/>
    </source>
</evidence>
<dbReference type="NCBIfam" id="TIGR00229">
    <property type="entry name" value="sensory_box"/>
    <property type="match status" value="1"/>
</dbReference>
<evidence type="ECO:0000256" key="17">
    <source>
        <dbReference type="SAM" id="Phobius"/>
    </source>
</evidence>
<evidence type="ECO:0000313" key="21">
    <source>
        <dbReference type="EMBL" id="CAD7279041.1"/>
    </source>
</evidence>
<keyword evidence="5 17" id="KW-0812">Transmembrane</keyword>
<dbReference type="InterPro" id="IPR050818">
    <property type="entry name" value="KCNH_animal-type"/>
</dbReference>
<dbReference type="Pfam" id="PF00027">
    <property type="entry name" value="cNMP_binding"/>
    <property type="match status" value="1"/>
</dbReference>
<accession>A0A7R9GDY4</accession>
<evidence type="ECO:0000256" key="7">
    <source>
        <dbReference type="ARBA" id="ARBA00022860"/>
    </source>
</evidence>
<dbReference type="Gene3D" id="1.10.287.70">
    <property type="match status" value="1"/>
</dbReference>
<dbReference type="AlphaFoldDB" id="A0A7R9GDY4"/>
<feature type="region of interest" description="Disordered" evidence="16">
    <location>
        <begin position="882"/>
        <end position="911"/>
    </location>
</feature>
<dbReference type="FunFam" id="3.30.450.20:FF:000009">
    <property type="entry name" value="Potassium voltage-gated channel subfamily H member 1"/>
    <property type="match status" value="1"/>
</dbReference>
<feature type="transmembrane region" description="Helical" evidence="17">
    <location>
        <begin position="523"/>
        <end position="543"/>
    </location>
</feature>
<feature type="compositionally biased region" description="Gly residues" evidence="16">
    <location>
        <begin position="822"/>
        <end position="831"/>
    </location>
</feature>
<dbReference type="Pfam" id="PF13426">
    <property type="entry name" value="PAS_9"/>
    <property type="match status" value="1"/>
</dbReference>
<dbReference type="SMART" id="SM00100">
    <property type="entry name" value="cNMP"/>
    <property type="match status" value="1"/>
</dbReference>
<feature type="domain" description="PAS" evidence="19">
    <location>
        <begin position="43"/>
        <end position="95"/>
    </location>
</feature>
<feature type="transmembrane region" description="Helical" evidence="17">
    <location>
        <begin position="494"/>
        <end position="516"/>
    </location>
</feature>
<evidence type="ECO:0000256" key="10">
    <source>
        <dbReference type="ARBA" id="ARBA00022989"/>
    </source>
</evidence>
<evidence type="ECO:0000256" key="11">
    <source>
        <dbReference type="ARBA" id="ARBA00023065"/>
    </source>
</evidence>
<evidence type="ECO:0000256" key="9">
    <source>
        <dbReference type="ARBA" id="ARBA00022958"/>
    </source>
</evidence>
<evidence type="ECO:0000259" key="18">
    <source>
        <dbReference type="PROSITE" id="PS50042"/>
    </source>
</evidence>
<proteinExistence type="predicted"/>
<dbReference type="Gene3D" id="3.30.450.20">
    <property type="entry name" value="PAS domain"/>
    <property type="match status" value="1"/>
</dbReference>
<feature type="transmembrane region" description="Helical" evidence="17">
    <location>
        <begin position="241"/>
        <end position="262"/>
    </location>
</feature>
<evidence type="ECO:0000256" key="2">
    <source>
        <dbReference type="ARBA" id="ARBA00022448"/>
    </source>
</evidence>
<dbReference type="PROSITE" id="PS50042">
    <property type="entry name" value="CNMP_BINDING_3"/>
    <property type="match status" value="1"/>
</dbReference>
<comment type="subcellular location">
    <subcellularLocation>
        <location evidence="1">Membrane</location>
        <topology evidence="1">Multi-pass membrane protein</topology>
    </subcellularLocation>
</comment>
<evidence type="ECO:0000256" key="4">
    <source>
        <dbReference type="ARBA" id="ARBA00022553"/>
    </source>
</evidence>
<dbReference type="FunFam" id="2.60.120.10:FF:000009">
    <property type="entry name" value="Potassium voltage-gated channel subfamily H member 1"/>
    <property type="match status" value="1"/>
</dbReference>
<dbReference type="PANTHER" id="PTHR10217:SF435">
    <property type="entry name" value="POTASSIUM VOLTAGE-GATED CHANNEL PROTEIN EAG"/>
    <property type="match status" value="1"/>
</dbReference>
<reference evidence="21" key="1">
    <citation type="submission" date="2020-11" db="EMBL/GenBank/DDBJ databases">
        <authorList>
            <person name="Tran Van P."/>
        </authorList>
    </citation>
    <scope>NUCLEOTIDE SEQUENCE</scope>
</reference>